<dbReference type="EMBL" id="CADCXU010003711">
    <property type="protein sequence ID" value="CAA9995589.1"/>
    <property type="molecule type" value="Genomic_DNA"/>
</dbReference>
<reference evidence="1 2" key="1">
    <citation type="submission" date="2020-02" db="EMBL/GenBank/DDBJ databases">
        <authorList>
            <person name="Ferguson B K."/>
        </authorList>
    </citation>
    <scope>NUCLEOTIDE SEQUENCE [LARGE SCALE GENOMIC DNA]</scope>
</reference>
<name>A0A6H5G0S0_9HEMI</name>
<organism evidence="1 2">
    <name type="scientific">Nesidiocoris tenuis</name>
    <dbReference type="NCBI Taxonomy" id="355587"/>
    <lineage>
        <taxon>Eukaryota</taxon>
        <taxon>Metazoa</taxon>
        <taxon>Ecdysozoa</taxon>
        <taxon>Arthropoda</taxon>
        <taxon>Hexapoda</taxon>
        <taxon>Insecta</taxon>
        <taxon>Pterygota</taxon>
        <taxon>Neoptera</taxon>
        <taxon>Paraneoptera</taxon>
        <taxon>Hemiptera</taxon>
        <taxon>Heteroptera</taxon>
        <taxon>Panheteroptera</taxon>
        <taxon>Cimicomorpha</taxon>
        <taxon>Miridae</taxon>
        <taxon>Dicyphina</taxon>
        <taxon>Nesidiocoris</taxon>
    </lineage>
</organism>
<sequence length="80" mass="9192">MDLKSSGPEPVEGGSWFESWPLPLLEWPLILVRLQTFYSKSRPRKDTLEGLMLNPPTQIVDEYPASKLLGTYIVMSRDRI</sequence>
<dbReference type="Proteomes" id="UP000479000">
    <property type="component" value="Unassembled WGS sequence"/>
</dbReference>
<dbReference type="AlphaFoldDB" id="A0A6H5G0S0"/>
<protein>
    <submittedName>
        <fullName evidence="1">Uncharacterized protein</fullName>
    </submittedName>
</protein>
<proteinExistence type="predicted"/>
<evidence type="ECO:0000313" key="2">
    <source>
        <dbReference type="Proteomes" id="UP000479000"/>
    </source>
</evidence>
<feature type="non-terminal residue" evidence="1">
    <location>
        <position position="80"/>
    </location>
</feature>
<keyword evidence="2" id="KW-1185">Reference proteome</keyword>
<accession>A0A6H5G0S0</accession>
<gene>
    <name evidence="1" type="ORF">NTEN_LOCUS2380</name>
</gene>
<evidence type="ECO:0000313" key="1">
    <source>
        <dbReference type="EMBL" id="CAA9995589.1"/>
    </source>
</evidence>